<dbReference type="Proteomes" id="UP000245680">
    <property type="component" value="Unassembled WGS sequence"/>
</dbReference>
<keyword evidence="3" id="KW-1185">Reference proteome</keyword>
<dbReference type="InterPro" id="IPR021735">
    <property type="entry name" value="DUF3306"/>
</dbReference>
<sequence length="224" mass="24232">MTRTDASDFWSRRKARVAEAERAEQAAQVELTEAEQQARLEAMPDDEVLAELKLPDPDTLGKGDDFSVFMARQVPERLRRRALRRLWGSNPVLACVDGLNDYDDDYTIAAVTGSAMKTAYKVGRGIVREALEADTPAETAPPTQGAPETAMAAATPDGAHGASPRPEPEGVSNDTPDTAQDSRGTPTRLQQDPGTAEAAAPAPRRRMRFVFDAVPGDRPQDTTT</sequence>
<dbReference type="AlphaFoldDB" id="A0A2V2LHH1"/>
<gene>
    <name evidence="2" type="ORF">DKT77_01500</name>
</gene>
<reference evidence="2 3" key="1">
    <citation type="submission" date="2018-05" db="EMBL/GenBank/DDBJ databases">
        <title>Rhodobacteraceae gen. nov., sp. nov. isolated from sea water.</title>
        <authorList>
            <person name="Ren Y."/>
        </authorList>
    </citation>
    <scope>NUCLEOTIDE SEQUENCE [LARGE SCALE GENOMIC DNA]</scope>
    <source>
        <strain evidence="2 3">TG-679</strain>
    </source>
</reference>
<name>A0A2V2LHH1_9RHOB</name>
<comment type="caution">
    <text evidence="2">The sequence shown here is derived from an EMBL/GenBank/DDBJ whole genome shotgun (WGS) entry which is preliminary data.</text>
</comment>
<dbReference type="OrthoDB" id="8100830at2"/>
<dbReference type="RefSeq" id="WP_109809977.1">
    <property type="nucleotide sequence ID" value="NZ_QGKU01000004.1"/>
</dbReference>
<dbReference type="Pfam" id="PF11748">
    <property type="entry name" value="DUF3306"/>
    <property type="match status" value="1"/>
</dbReference>
<organism evidence="2 3">
    <name type="scientific">Meridianimarinicoccus roseus</name>
    <dbReference type="NCBI Taxonomy" id="2072018"/>
    <lineage>
        <taxon>Bacteria</taxon>
        <taxon>Pseudomonadati</taxon>
        <taxon>Pseudomonadota</taxon>
        <taxon>Alphaproteobacteria</taxon>
        <taxon>Rhodobacterales</taxon>
        <taxon>Paracoccaceae</taxon>
        <taxon>Meridianimarinicoccus</taxon>
    </lineage>
</organism>
<feature type="region of interest" description="Disordered" evidence="1">
    <location>
        <begin position="133"/>
        <end position="224"/>
    </location>
</feature>
<protein>
    <submittedName>
        <fullName evidence="2">DUF3306 domain-containing protein</fullName>
    </submittedName>
</protein>
<evidence type="ECO:0000256" key="1">
    <source>
        <dbReference type="SAM" id="MobiDB-lite"/>
    </source>
</evidence>
<evidence type="ECO:0000313" key="3">
    <source>
        <dbReference type="Proteomes" id="UP000245680"/>
    </source>
</evidence>
<dbReference type="EMBL" id="QGKU01000004">
    <property type="protein sequence ID" value="PWR04382.1"/>
    <property type="molecule type" value="Genomic_DNA"/>
</dbReference>
<proteinExistence type="predicted"/>
<feature type="compositionally biased region" description="Polar residues" evidence="1">
    <location>
        <begin position="172"/>
        <end position="193"/>
    </location>
</feature>
<accession>A0A2V2LHH1</accession>
<evidence type="ECO:0000313" key="2">
    <source>
        <dbReference type="EMBL" id="PWR04382.1"/>
    </source>
</evidence>